<dbReference type="Pfam" id="PF11563">
    <property type="entry name" value="Protoglobin"/>
    <property type="match status" value="1"/>
</dbReference>
<dbReference type="AlphaFoldDB" id="C8W208"/>
<organism evidence="5 6">
    <name type="scientific">Desulfofarcimen acetoxidans (strain ATCC 49208 / DSM 771 / KCTC 5769 / VKM B-1644 / 5575)</name>
    <name type="common">Desulfotomaculum acetoxidans</name>
    <dbReference type="NCBI Taxonomy" id="485916"/>
    <lineage>
        <taxon>Bacteria</taxon>
        <taxon>Bacillati</taxon>
        <taxon>Bacillota</taxon>
        <taxon>Clostridia</taxon>
        <taxon>Eubacteriales</taxon>
        <taxon>Peptococcaceae</taxon>
        <taxon>Desulfofarcimen</taxon>
    </lineage>
</organism>
<evidence type="ECO:0000256" key="1">
    <source>
        <dbReference type="ARBA" id="ARBA00023224"/>
    </source>
</evidence>
<dbReference type="GO" id="GO:0019825">
    <property type="term" value="F:oxygen binding"/>
    <property type="evidence" value="ECO:0007669"/>
    <property type="project" value="InterPro"/>
</dbReference>
<name>C8W208_DESAS</name>
<dbReference type="Gene3D" id="1.10.490.10">
    <property type="entry name" value="Globins"/>
    <property type="match status" value="1"/>
</dbReference>
<dbReference type="InterPro" id="IPR009050">
    <property type="entry name" value="Globin-like_sf"/>
</dbReference>
<dbReference type="PROSITE" id="PS50111">
    <property type="entry name" value="CHEMOTAXIS_TRANSDUC_2"/>
    <property type="match status" value="1"/>
</dbReference>
<sequence length="242" mass="27915">MENNSRDRQMSYVAITQDDINIMAGYKDLFSREADRVVNVFYNHILKFSELKKLIDENSTVTRLKEVQKQYFISLTSDKMDNNYINRRLAIGMKHRQLGLFPRWYIGAYQIYMTEIYMLLQAKHGTDAVSLQRSYNAFQKRLNFDMQLAIENYITDQLQQQVAFSSSIGVVANVISDIADQTNMISLNASIEAARAGEHGRTFAVVAGEVRKLAEKSARSAKDIEEMVQKNRRSIEDMRSLE</sequence>
<dbReference type="InterPro" id="IPR012292">
    <property type="entry name" value="Globin/Proto"/>
</dbReference>
<dbReference type="GO" id="GO:0007165">
    <property type="term" value="P:signal transduction"/>
    <property type="evidence" value="ECO:0007669"/>
    <property type="project" value="UniProtKB-KW"/>
</dbReference>
<dbReference type="CDD" id="cd01068">
    <property type="entry name" value="globin_sensor"/>
    <property type="match status" value="1"/>
</dbReference>
<dbReference type="KEGG" id="dae:Dtox_0762"/>
<dbReference type="GO" id="GO:0006935">
    <property type="term" value="P:chemotaxis"/>
    <property type="evidence" value="ECO:0007669"/>
    <property type="project" value="InterPro"/>
</dbReference>
<keyword evidence="1 3" id="KW-0807">Transducer</keyword>
<dbReference type="RefSeq" id="WP_015756390.1">
    <property type="nucleotide sequence ID" value="NC_013216.1"/>
</dbReference>
<dbReference type="GO" id="GO:0020037">
    <property type="term" value="F:heme binding"/>
    <property type="evidence" value="ECO:0007669"/>
    <property type="project" value="InterPro"/>
</dbReference>
<dbReference type="InterPro" id="IPR044398">
    <property type="entry name" value="Globin-sensor_dom"/>
</dbReference>
<dbReference type="Proteomes" id="UP000002217">
    <property type="component" value="Chromosome"/>
</dbReference>
<comment type="similarity">
    <text evidence="2">Belongs to the methyl-accepting chemotaxis (MCP) protein family.</text>
</comment>
<dbReference type="InterPro" id="IPR004089">
    <property type="entry name" value="MCPsignal_dom"/>
</dbReference>
<dbReference type="HOGENOM" id="CLU_000445_21_4_9"/>
<dbReference type="Gene3D" id="6.10.250.3200">
    <property type="match status" value="1"/>
</dbReference>
<dbReference type="STRING" id="485916.Dtox_0762"/>
<keyword evidence="6" id="KW-1185">Reference proteome</keyword>
<accession>C8W208</accession>
<dbReference type="PANTHER" id="PTHR32089">
    <property type="entry name" value="METHYL-ACCEPTING CHEMOTAXIS PROTEIN MCPB"/>
    <property type="match status" value="1"/>
</dbReference>
<dbReference type="EMBL" id="CP001720">
    <property type="protein sequence ID" value="ACV61672.1"/>
    <property type="molecule type" value="Genomic_DNA"/>
</dbReference>
<dbReference type="InterPro" id="IPR039379">
    <property type="entry name" value="Protoglobin_sensor_dom"/>
</dbReference>
<evidence type="ECO:0000256" key="2">
    <source>
        <dbReference type="ARBA" id="ARBA00029447"/>
    </source>
</evidence>
<feature type="domain" description="Methyl-accepting transducer" evidence="4">
    <location>
        <begin position="165"/>
        <end position="242"/>
    </location>
</feature>
<evidence type="ECO:0000313" key="6">
    <source>
        <dbReference type="Proteomes" id="UP000002217"/>
    </source>
</evidence>
<gene>
    <name evidence="5" type="ordered locus">Dtox_0762</name>
</gene>
<evidence type="ECO:0000313" key="5">
    <source>
        <dbReference type="EMBL" id="ACV61672.1"/>
    </source>
</evidence>
<dbReference type="SUPFAM" id="SSF58104">
    <property type="entry name" value="Methyl-accepting chemotaxis protein (MCP) signaling domain"/>
    <property type="match status" value="1"/>
</dbReference>
<evidence type="ECO:0000259" key="4">
    <source>
        <dbReference type="PROSITE" id="PS50111"/>
    </source>
</evidence>
<dbReference type="GO" id="GO:0016020">
    <property type="term" value="C:membrane"/>
    <property type="evidence" value="ECO:0007669"/>
    <property type="project" value="InterPro"/>
</dbReference>
<dbReference type="SUPFAM" id="SSF46458">
    <property type="entry name" value="Globin-like"/>
    <property type="match status" value="1"/>
</dbReference>
<proteinExistence type="inferred from homology"/>
<dbReference type="InterPro" id="IPR004090">
    <property type="entry name" value="Chemotax_Me-accpt_rcpt"/>
</dbReference>
<reference evidence="5 6" key="1">
    <citation type="journal article" date="2009" name="Stand. Genomic Sci.">
        <title>Complete genome sequence of Desulfotomaculum acetoxidans type strain (5575).</title>
        <authorList>
            <person name="Spring S."/>
            <person name="Lapidus A."/>
            <person name="Schroder M."/>
            <person name="Gleim D."/>
            <person name="Sims D."/>
            <person name="Meincke L."/>
            <person name="Glavina Del Rio T."/>
            <person name="Tice H."/>
            <person name="Copeland A."/>
            <person name="Cheng J.F."/>
            <person name="Lucas S."/>
            <person name="Chen F."/>
            <person name="Nolan M."/>
            <person name="Bruce D."/>
            <person name="Goodwin L."/>
            <person name="Pitluck S."/>
            <person name="Ivanova N."/>
            <person name="Mavromatis K."/>
            <person name="Mikhailova N."/>
            <person name="Pati A."/>
            <person name="Chen A."/>
            <person name="Palaniappan K."/>
            <person name="Land M."/>
            <person name="Hauser L."/>
            <person name="Chang Y.J."/>
            <person name="Jeffries C.D."/>
            <person name="Chain P."/>
            <person name="Saunders E."/>
            <person name="Brettin T."/>
            <person name="Detter J.C."/>
            <person name="Goker M."/>
            <person name="Bristow J."/>
            <person name="Eisen J.A."/>
            <person name="Markowitz V."/>
            <person name="Hugenholtz P."/>
            <person name="Kyrpides N.C."/>
            <person name="Klenk H.P."/>
            <person name="Han C."/>
        </authorList>
    </citation>
    <scope>NUCLEOTIDE SEQUENCE [LARGE SCALE GENOMIC DNA]</scope>
    <source>
        <strain evidence="6">ATCC 49208 / DSM 771 / VKM B-1644</strain>
    </source>
</reference>
<evidence type="ECO:0000256" key="3">
    <source>
        <dbReference type="PROSITE-ProRule" id="PRU00284"/>
    </source>
</evidence>
<dbReference type="PANTHER" id="PTHR32089:SF112">
    <property type="entry name" value="LYSOZYME-LIKE PROTEIN-RELATED"/>
    <property type="match status" value="1"/>
</dbReference>
<dbReference type="GO" id="GO:0004888">
    <property type="term" value="F:transmembrane signaling receptor activity"/>
    <property type="evidence" value="ECO:0007669"/>
    <property type="project" value="InterPro"/>
</dbReference>
<protein>
    <submittedName>
        <fullName evidence="5">Methyl-accepting chemotaxis sensory transducer</fullName>
    </submittedName>
</protein>
<dbReference type="eggNOG" id="COG0840">
    <property type="taxonomic scope" value="Bacteria"/>
</dbReference>
<dbReference type="PRINTS" id="PR00260">
    <property type="entry name" value="CHEMTRNSDUCR"/>
</dbReference>